<proteinExistence type="predicted"/>
<accession>A0AAE1BR46</accession>
<dbReference type="EMBL" id="JAWQEG010006259">
    <property type="protein sequence ID" value="KAK3855338.1"/>
    <property type="molecule type" value="Genomic_DNA"/>
</dbReference>
<gene>
    <name evidence="1" type="ORF">Pcinc_038252</name>
</gene>
<evidence type="ECO:0000313" key="1">
    <source>
        <dbReference type="EMBL" id="KAK3855338.1"/>
    </source>
</evidence>
<comment type="caution">
    <text evidence="1">The sequence shown here is derived from an EMBL/GenBank/DDBJ whole genome shotgun (WGS) entry which is preliminary data.</text>
</comment>
<evidence type="ECO:0000313" key="2">
    <source>
        <dbReference type="Proteomes" id="UP001286313"/>
    </source>
</evidence>
<feature type="non-terminal residue" evidence="1">
    <location>
        <position position="1"/>
    </location>
</feature>
<dbReference type="AlphaFoldDB" id="A0AAE1BR46"/>
<reference evidence="1" key="1">
    <citation type="submission" date="2023-10" db="EMBL/GenBank/DDBJ databases">
        <title>Genome assemblies of two species of porcelain crab, Petrolisthes cinctipes and Petrolisthes manimaculis (Anomura: Porcellanidae).</title>
        <authorList>
            <person name="Angst P."/>
        </authorList>
    </citation>
    <scope>NUCLEOTIDE SEQUENCE</scope>
    <source>
        <strain evidence="1">PB745_01</strain>
        <tissue evidence="1">Gill</tissue>
    </source>
</reference>
<sequence length="50" mass="5370">MGSDGGGGVSDIVASDYMQELAPWPEDNSSLLVNFSLKINNIVESKDKQL</sequence>
<protein>
    <submittedName>
        <fullName evidence="1">Uncharacterized protein</fullName>
    </submittedName>
</protein>
<organism evidence="1 2">
    <name type="scientific">Petrolisthes cinctipes</name>
    <name type="common">Flat porcelain crab</name>
    <dbReference type="NCBI Taxonomy" id="88211"/>
    <lineage>
        <taxon>Eukaryota</taxon>
        <taxon>Metazoa</taxon>
        <taxon>Ecdysozoa</taxon>
        <taxon>Arthropoda</taxon>
        <taxon>Crustacea</taxon>
        <taxon>Multicrustacea</taxon>
        <taxon>Malacostraca</taxon>
        <taxon>Eumalacostraca</taxon>
        <taxon>Eucarida</taxon>
        <taxon>Decapoda</taxon>
        <taxon>Pleocyemata</taxon>
        <taxon>Anomura</taxon>
        <taxon>Galatheoidea</taxon>
        <taxon>Porcellanidae</taxon>
        <taxon>Petrolisthes</taxon>
    </lineage>
</organism>
<name>A0AAE1BR46_PETCI</name>
<keyword evidence="2" id="KW-1185">Reference proteome</keyword>
<dbReference type="Proteomes" id="UP001286313">
    <property type="component" value="Unassembled WGS sequence"/>
</dbReference>